<dbReference type="InterPro" id="IPR019758">
    <property type="entry name" value="Pept_S26A_signal_pept_1_CS"/>
</dbReference>
<dbReference type="NCBIfam" id="TIGR02227">
    <property type="entry name" value="sigpep_I_bact"/>
    <property type="match status" value="1"/>
</dbReference>
<dbReference type="InterPro" id="IPR052064">
    <property type="entry name" value="Mito_IMP1_subunit"/>
</dbReference>
<dbReference type="PANTHER" id="PTHR12383">
    <property type="entry name" value="PROTEASE FAMILY S26 MITOCHONDRIAL INNER MEMBRANE PROTEASE-RELATED"/>
    <property type="match status" value="1"/>
</dbReference>
<evidence type="ECO:0000313" key="9">
    <source>
        <dbReference type="Proteomes" id="UP000743370"/>
    </source>
</evidence>
<keyword evidence="2" id="KW-0999">Mitochondrion inner membrane</keyword>
<dbReference type="CDD" id="cd06530">
    <property type="entry name" value="S26_SPase_I"/>
    <property type="match status" value="1"/>
</dbReference>
<accession>A0A8T0K9W9</accession>
<evidence type="ECO:0000256" key="6">
    <source>
        <dbReference type="ARBA" id="ARBA00038445"/>
    </source>
</evidence>
<keyword evidence="4" id="KW-0496">Mitochondrion</keyword>
<dbReference type="EMBL" id="JABFOF010000005">
    <property type="protein sequence ID" value="KAG2396550.1"/>
    <property type="molecule type" value="Genomic_DNA"/>
</dbReference>
<comment type="subcellular location">
    <subcellularLocation>
        <location evidence="1">Mitochondrion inner membrane</location>
    </subcellularLocation>
</comment>
<reference evidence="8 9" key="1">
    <citation type="submission" date="2020-05" db="EMBL/GenBank/DDBJ databases">
        <title>Vigna angularis (adzuki bean) Var. LongXiaoDou No. 4 denovo assembly.</title>
        <authorList>
            <person name="Xiang H."/>
        </authorList>
    </citation>
    <scope>NUCLEOTIDE SEQUENCE [LARGE SCALE GENOMIC DNA]</scope>
    <source>
        <tissue evidence="8">Leaf</tissue>
    </source>
</reference>
<keyword evidence="5" id="KW-0472">Membrane</keyword>
<evidence type="ECO:0000256" key="2">
    <source>
        <dbReference type="ARBA" id="ARBA00022792"/>
    </source>
</evidence>
<dbReference type="GO" id="GO:0006465">
    <property type="term" value="P:signal peptide processing"/>
    <property type="evidence" value="ECO:0007669"/>
    <property type="project" value="InterPro"/>
</dbReference>
<dbReference type="InterPro" id="IPR000223">
    <property type="entry name" value="Pept_S26A_signal_pept_1"/>
</dbReference>
<name>A0A8T0K9W9_PHAAN</name>
<organism evidence="8 9">
    <name type="scientific">Phaseolus angularis</name>
    <name type="common">Azuki bean</name>
    <name type="synonym">Vigna angularis</name>
    <dbReference type="NCBI Taxonomy" id="3914"/>
    <lineage>
        <taxon>Eukaryota</taxon>
        <taxon>Viridiplantae</taxon>
        <taxon>Streptophyta</taxon>
        <taxon>Embryophyta</taxon>
        <taxon>Tracheophyta</taxon>
        <taxon>Spermatophyta</taxon>
        <taxon>Magnoliopsida</taxon>
        <taxon>eudicotyledons</taxon>
        <taxon>Gunneridae</taxon>
        <taxon>Pentapetalae</taxon>
        <taxon>rosids</taxon>
        <taxon>fabids</taxon>
        <taxon>Fabales</taxon>
        <taxon>Fabaceae</taxon>
        <taxon>Papilionoideae</taxon>
        <taxon>50 kb inversion clade</taxon>
        <taxon>NPAAA clade</taxon>
        <taxon>indigoferoid/millettioid clade</taxon>
        <taxon>Phaseoleae</taxon>
        <taxon>Vigna</taxon>
    </lineage>
</organism>
<dbReference type="InterPro" id="IPR036286">
    <property type="entry name" value="LexA/Signal_pep-like_sf"/>
</dbReference>
<dbReference type="SUPFAM" id="SSF51306">
    <property type="entry name" value="LexA/Signal peptidase"/>
    <property type="match status" value="1"/>
</dbReference>
<protein>
    <submittedName>
        <fullName evidence="8">Thylakoidal processing peptidase</fullName>
    </submittedName>
</protein>
<evidence type="ECO:0000256" key="4">
    <source>
        <dbReference type="ARBA" id="ARBA00023128"/>
    </source>
</evidence>
<comment type="caution">
    <text evidence="8">The sequence shown here is derived from an EMBL/GenBank/DDBJ whole genome shotgun (WGS) entry which is preliminary data.</text>
</comment>
<evidence type="ECO:0000256" key="5">
    <source>
        <dbReference type="ARBA" id="ARBA00023136"/>
    </source>
</evidence>
<dbReference type="GO" id="GO:0042720">
    <property type="term" value="C:mitochondrial inner membrane peptidase complex"/>
    <property type="evidence" value="ECO:0007669"/>
    <property type="project" value="TreeGrafter"/>
</dbReference>
<proteinExistence type="inferred from homology"/>
<dbReference type="Gene3D" id="2.10.109.10">
    <property type="entry name" value="Umud Fragment, subunit A"/>
    <property type="match status" value="1"/>
</dbReference>
<comment type="similarity">
    <text evidence="6">Belongs to the peptidase S26 family. IMP1 subfamily.</text>
</comment>
<keyword evidence="3" id="KW-0378">Hydrolase</keyword>
<dbReference type="PROSITE" id="PS00761">
    <property type="entry name" value="SPASE_I_3"/>
    <property type="match status" value="1"/>
</dbReference>
<dbReference type="PANTHER" id="PTHR12383:SF36">
    <property type="entry name" value="MITOCHONDRIAL ATP-INDEPENDENT INNER MEMBRANE PROTEASE SUBUNIT 1B-RELATED"/>
    <property type="match status" value="1"/>
</dbReference>
<dbReference type="GO" id="GO:0004252">
    <property type="term" value="F:serine-type endopeptidase activity"/>
    <property type="evidence" value="ECO:0007669"/>
    <property type="project" value="InterPro"/>
</dbReference>
<feature type="domain" description="Peptidase S26" evidence="7">
    <location>
        <begin position="95"/>
        <end position="193"/>
    </location>
</feature>
<sequence length="266" mass="29675">MAEREGVGLTTRIPMSLGLTRVLAKRLSRAPNMTCSTSSLAVGFLVEARAEENLALEIEGGWEEIAGKGRVVDELLEVDDEVIWGTAAREVEELIERGNAFIVERISTRFGKVDRGEVVSLRNPNKGIIKRLIGLEGDRLRHCSNADTNILVGDSFAQNNDEPETIVVPKGAVWVEGDNKNRSLDSRKYGPISYGLIRAGYSGGMTLLNFERQNLTYLDPVVYSLVWCILLTKYSKAWSIVLWNTFLILLKLWSEDIFMKAISVLI</sequence>
<evidence type="ECO:0000256" key="1">
    <source>
        <dbReference type="ARBA" id="ARBA00004273"/>
    </source>
</evidence>
<gene>
    <name evidence="8" type="ORF">HKW66_Vig0228250</name>
</gene>
<dbReference type="AlphaFoldDB" id="A0A8T0K9W9"/>
<dbReference type="Pfam" id="PF10502">
    <property type="entry name" value="Peptidase_S26"/>
    <property type="match status" value="1"/>
</dbReference>
<evidence type="ECO:0000313" key="8">
    <source>
        <dbReference type="EMBL" id="KAG2396550.1"/>
    </source>
</evidence>
<dbReference type="InterPro" id="IPR019533">
    <property type="entry name" value="Peptidase_S26"/>
</dbReference>
<dbReference type="Proteomes" id="UP000743370">
    <property type="component" value="Unassembled WGS sequence"/>
</dbReference>
<evidence type="ECO:0000256" key="3">
    <source>
        <dbReference type="ARBA" id="ARBA00022801"/>
    </source>
</evidence>
<dbReference type="GO" id="GO:0006627">
    <property type="term" value="P:protein processing involved in protein targeting to mitochondrion"/>
    <property type="evidence" value="ECO:0007669"/>
    <property type="project" value="TreeGrafter"/>
</dbReference>
<evidence type="ECO:0000259" key="7">
    <source>
        <dbReference type="Pfam" id="PF10502"/>
    </source>
</evidence>
<dbReference type="PRINTS" id="PR00727">
    <property type="entry name" value="LEADERPTASE"/>
</dbReference>